<dbReference type="EC" id="3.1.3.-" evidence="1"/>
<dbReference type="PANTHER" id="PTHR10000:SF23">
    <property type="entry name" value="5-AMINO-6-(5-PHOSPHO-D-RIBITYLAMINO)URACIL PHOSPHATASE YITU"/>
    <property type="match status" value="1"/>
</dbReference>
<comment type="caution">
    <text evidence="1">The sequence shown here is derived from an EMBL/GenBank/DDBJ whole genome shotgun (WGS) entry which is preliminary data.</text>
</comment>
<evidence type="ECO:0000313" key="2">
    <source>
        <dbReference type="Proteomes" id="UP001597191"/>
    </source>
</evidence>
<dbReference type="InterPro" id="IPR036412">
    <property type="entry name" value="HAD-like_sf"/>
</dbReference>
<dbReference type="SFLD" id="SFLDG01140">
    <property type="entry name" value="C2.B:_Phosphomannomutase_and_P"/>
    <property type="match status" value="1"/>
</dbReference>
<dbReference type="RefSeq" id="WP_125650057.1">
    <property type="nucleotide sequence ID" value="NZ_JBHTOH010000087.1"/>
</dbReference>
<dbReference type="PANTHER" id="PTHR10000">
    <property type="entry name" value="PHOSPHOSERINE PHOSPHATASE"/>
    <property type="match status" value="1"/>
</dbReference>
<dbReference type="Proteomes" id="UP001597191">
    <property type="component" value="Unassembled WGS sequence"/>
</dbReference>
<dbReference type="GO" id="GO:0016787">
    <property type="term" value="F:hydrolase activity"/>
    <property type="evidence" value="ECO:0007669"/>
    <property type="project" value="UniProtKB-KW"/>
</dbReference>
<dbReference type="NCBIfam" id="TIGR00099">
    <property type="entry name" value="Cof-subfamily"/>
    <property type="match status" value="1"/>
</dbReference>
<dbReference type="Pfam" id="PF08282">
    <property type="entry name" value="Hydrolase_3"/>
    <property type="match status" value="1"/>
</dbReference>
<accession>A0ABW4BNE7</accession>
<dbReference type="Gene3D" id="3.30.1240.10">
    <property type="match status" value="1"/>
</dbReference>
<keyword evidence="2" id="KW-1185">Reference proteome</keyword>
<gene>
    <name evidence="1" type="ORF">ACFQ4R_09225</name>
</gene>
<dbReference type="InterPro" id="IPR023214">
    <property type="entry name" value="HAD_sf"/>
</dbReference>
<evidence type="ECO:0000313" key="1">
    <source>
        <dbReference type="EMBL" id="MFD1411765.1"/>
    </source>
</evidence>
<dbReference type="InterPro" id="IPR000150">
    <property type="entry name" value="Cof"/>
</dbReference>
<keyword evidence="1" id="KW-0378">Hydrolase</keyword>
<dbReference type="CDD" id="cd07516">
    <property type="entry name" value="HAD_Pase"/>
    <property type="match status" value="1"/>
</dbReference>
<dbReference type="EMBL" id="JBHTOH010000087">
    <property type="protein sequence ID" value="MFD1411765.1"/>
    <property type="molecule type" value="Genomic_DNA"/>
</dbReference>
<dbReference type="Gene3D" id="3.40.50.1000">
    <property type="entry name" value="HAD superfamily/HAD-like"/>
    <property type="match status" value="1"/>
</dbReference>
<dbReference type="SFLD" id="SFLDS00003">
    <property type="entry name" value="Haloacid_Dehalogenase"/>
    <property type="match status" value="1"/>
</dbReference>
<name>A0ABW4BNE7_9LACO</name>
<reference evidence="2" key="1">
    <citation type="journal article" date="2019" name="Int. J. Syst. Evol. Microbiol.">
        <title>The Global Catalogue of Microorganisms (GCM) 10K type strain sequencing project: providing services to taxonomists for standard genome sequencing and annotation.</title>
        <authorList>
            <consortium name="The Broad Institute Genomics Platform"/>
            <consortium name="The Broad Institute Genome Sequencing Center for Infectious Disease"/>
            <person name="Wu L."/>
            <person name="Ma J."/>
        </authorList>
    </citation>
    <scope>NUCLEOTIDE SEQUENCE [LARGE SCALE GENOMIC DNA]</scope>
    <source>
        <strain evidence="2">CCM 8937</strain>
    </source>
</reference>
<sequence>MTKKLIALDLDGTTLNKQSKITPKTIDVLHRAAAAGNMVAIATGRPNRISENYYFQLGLDTPMVNFNGGLIHVPNHTWAGEKSTTIPRDLVFDVLKLKKDLPIRMVAAEGKNFLYADQIADLDIGFFPNTLTKNQILNSSSLKQDPTSLTIFVDNRDQEYIKQALLSKYPQIELNSWGGQVNALEIVHQGINKYTGVEYLADYFKIPSKDIIAFGDEVNDLEMLTHVGWGVAMANGVDRVKAVANDVTALPNDEDGLAVYLEKYLAV</sequence>
<dbReference type="NCBIfam" id="TIGR01484">
    <property type="entry name" value="HAD-SF-IIB"/>
    <property type="match status" value="1"/>
</dbReference>
<organism evidence="1 2">
    <name type="scientific">Lapidilactobacillus gannanensis</name>
    <dbReference type="NCBI Taxonomy" id="2486002"/>
    <lineage>
        <taxon>Bacteria</taxon>
        <taxon>Bacillati</taxon>
        <taxon>Bacillota</taxon>
        <taxon>Bacilli</taxon>
        <taxon>Lactobacillales</taxon>
        <taxon>Lactobacillaceae</taxon>
        <taxon>Lapidilactobacillus</taxon>
    </lineage>
</organism>
<proteinExistence type="predicted"/>
<dbReference type="InterPro" id="IPR006379">
    <property type="entry name" value="HAD-SF_hydro_IIB"/>
</dbReference>
<protein>
    <submittedName>
        <fullName evidence="1">Cof-type HAD-IIB family hydrolase</fullName>
        <ecNumber evidence="1">3.1.3.-</ecNumber>
    </submittedName>
</protein>
<dbReference type="SUPFAM" id="SSF56784">
    <property type="entry name" value="HAD-like"/>
    <property type="match status" value="1"/>
</dbReference>